<evidence type="ECO:0000256" key="9">
    <source>
        <dbReference type="ARBA" id="ARBA00022989"/>
    </source>
</evidence>
<evidence type="ECO:0000256" key="11">
    <source>
        <dbReference type="ARBA" id="ARBA00023136"/>
    </source>
</evidence>
<keyword evidence="10" id="KW-0902">Two-component regulatory system</keyword>
<dbReference type="AlphaFoldDB" id="A0A7T2YMV4"/>
<dbReference type="InterPro" id="IPR005467">
    <property type="entry name" value="His_kinase_dom"/>
</dbReference>
<dbReference type="PROSITE" id="PS50109">
    <property type="entry name" value="HIS_KIN"/>
    <property type="match status" value="1"/>
</dbReference>
<dbReference type="SUPFAM" id="SSF55874">
    <property type="entry name" value="ATPase domain of HSP90 chaperone/DNA topoisomerase II/histidine kinase"/>
    <property type="match status" value="1"/>
</dbReference>
<feature type="transmembrane region" description="Helical" evidence="12">
    <location>
        <begin position="123"/>
        <end position="155"/>
    </location>
</feature>
<sequence length="587" mass="63797">MQDAARSQPPTIDEATAQSPHDANAPFVRLWQGFLTGRVLIATALLLLQLALLSVQPGGNPLVWLVCLGYLGLTLLVRLTAREQPPSARAGVHWLPVIGVDIAAICLLQVLQTGPLNYSALLAIPILISAVLGNLTLALATTASVTLLTLGWVAWQDLAGRIESTQAYYQASFACAGYFAVAYLTHELARRVRRERHLAQHSSRKAQAQEQVNALVIRHLGEGVLVVDPQFRVQQANPAALHLLGLADAHALPLALKEHAGWQRLQDAVAQSFAQNLPISAAIHLQSIGQEGMTGLHLRTWLTEVATPSDATDAAEPALLQQLCVVFLHDLREMEARLRTEKLASMGRMSAAVAHEIRNPLAAITQANALLAEDLAQNPAQQQLCRIVGQNAERLARTVEDVLNIARAQQHIGEAHAGLLDLDQHVAQACQEWQAQGQPARSIQLLLDARARTVVFDGEHLRRILVNLLDNAQRYRSNAQQPHTLQVLTGAPAAGQIWLQVWSDGAALEPTVQRHLFEPFFSSESRSSGLGLYICRELCQRYDAGISYQRLSRPAPHGPVEGNAFSIVFRAGAASALPASLFDQIVV</sequence>
<dbReference type="Pfam" id="PF25323">
    <property type="entry name" value="6TM_PilS"/>
    <property type="match status" value="1"/>
</dbReference>
<dbReference type="InterPro" id="IPR003594">
    <property type="entry name" value="HATPase_dom"/>
</dbReference>
<feature type="transmembrane region" description="Helical" evidence="12">
    <location>
        <begin position="167"/>
        <end position="186"/>
    </location>
</feature>
<evidence type="ECO:0000256" key="8">
    <source>
        <dbReference type="ARBA" id="ARBA00022840"/>
    </source>
</evidence>
<evidence type="ECO:0000256" key="5">
    <source>
        <dbReference type="ARBA" id="ARBA00022692"/>
    </source>
</evidence>
<dbReference type="KEGG" id="dla:I6G47_17130"/>
<dbReference type="GO" id="GO:0007234">
    <property type="term" value="P:osmosensory signaling via phosphorelay pathway"/>
    <property type="evidence" value="ECO:0007669"/>
    <property type="project" value="TreeGrafter"/>
</dbReference>
<feature type="transmembrane region" description="Helical" evidence="12">
    <location>
        <begin position="93"/>
        <end position="111"/>
    </location>
</feature>
<dbReference type="RefSeq" id="WP_016453147.1">
    <property type="nucleotide sequence ID" value="NZ_CP065748.1"/>
</dbReference>
<evidence type="ECO:0000256" key="12">
    <source>
        <dbReference type="SAM" id="Phobius"/>
    </source>
</evidence>
<dbReference type="EC" id="2.7.13.3" evidence="3"/>
<dbReference type="InterPro" id="IPR003661">
    <property type="entry name" value="HisK_dim/P_dom"/>
</dbReference>
<feature type="transmembrane region" description="Helical" evidence="12">
    <location>
        <begin position="62"/>
        <end position="81"/>
    </location>
</feature>
<keyword evidence="15" id="KW-1185">Reference proteome</keyword>
<dbReference type="EMBL" id="CP065748">
    <property type="protein sequence ID" value="QPS78752.1"/>
    <property type="molecule type" value="Genomic_DNA"/>
</dbReference>
<dbReference type="GO" id="GO:0016020">
    <property type="term" value="C:membrane"/>
    <property type="evidence" value="ECO:0007669"/>
    <property type="project" value="UniProtKB-SubCell"/>
</dbReference>
<dbReference type="InterPro" id="IPR036097">
    <property type="entry name" value="HisK_dim/P_sf"/>
</dbReference>
<reference evidence="14 15" key="1">
    <citation type="submission" date="2020-12" db="EMBL/GenBank/DDBJ databases">
        <title>FDA dAtabase for Regulatory Grade micrObial Sequences (FDA-ARGOS): Supporting development and validation of Infectious Disease Dx tests.</title>
        <authorList>
            <person name="Sproer C."/>
            <person name="Gronow S."/>
            <person name="Severitt S."/>
            <person name="Schroder I."/>
            <person name="Tallon L."/>
            <person name="Sadzewicz L."/>
            <person name="Zhao X."/>
            <person name="Boylan J."/>
            <person name="Ott S."/>
            <person name="Bowen H."/>
            <person name="Vavikolanu K."/>
            <person name="Mehta A."/>
            <person name="Aluvathingal J."/>
            <person name="Nadendla S."/>
            <person name="Lowell S."/>
            <person name="Myers T."/>
            <person name="Yan Y."/>
            <person name="Sichtig H."/>
        </authorList>
    </citation>
    <scope>NUCLEOTIDE SEQUENCE [LARGE SCALE GENOMIC DNA]</scope>
    <source>
        <strain evidence="14 15">FDAARGOS_890</strain>
    </source>
</reference>
<evidence type="ECO:0000256" key="6">
    <source>
        <dbReference type="ARBA" id="ARBA00022741"/>
    </source>
</evidence>
<keyword evidence="8" id="KW-0067">ATP-binding</keyword>
<dbReference type="InterPro" id="IPR035965">
    <property type="entry name" value="PAS-like_dom_sf"/>
</dbReference>
<accession>A0A7T2YMV4</accession>
<dbReference type="InterPro" id="IPR000014">
    <property type="entry name" value="PAS"/>
</dbReference>
<dbReference type="Pfam" id="PF02518">
    <property type="entry name" value="HATPase_c"/>
    <property type="match status" value="1"/>
</dbReference>
<dbReference type="SUPFAM" id="SSF47384">
    <property type="entry name" value="Homodimeric domain of signal transducing histidine kinase"/>
    <property type="match status" value="1"/>
</dbReference>
<gene>
    <name evidence="14" type="ORF">I6G47_17130</name>
</gene>
<dbReference type="InterPro" id="IPR036890">
    <property type="entry name" value="HATPase_C_sf"/>
</dbReference>
<evidence type="ECO:0000256" key="2">
    <source>
        <dbReference type="ARBA" id="ARBA00004141"/>
    </source>
</evidence>
<evidence type="ECO:0000256" key="1">
    <source>
        <dbReference type="ARBA" id="ARBA00000085"/>
    </source>
</evidence>
<dbReference type="CDD" id="cd00075">
    <property type="entry name" value="HATPase"/>
    <property type="match status" value="1"/>
</dbReference>
<evidence type="ECO:0000256" key="4">
    <source>
        <dbReference type="ARBA" id="ARBA00022679"/>
    </source>
</evidence>
<name>A0A7T2YMV4_9BURK</name>
<dbReference type="Proteomes" id="UP000595064">
    <property type="component" value="Chromosome"/>
</dbReference>
<feature type="transmembrane region" description="Helical" evidence="12">
    <location>
        <begin position="35"/>
        <end position="55"/>
    </location>
</feature>
<feature type="domain" description="Histidine kinase" evidence="13">
    <location>
        <begin position="352"/>
        <end position="573"/>
    </location>
</feature>
<dbReference type="Gene3D" id="1.10.287.130">
    <property type="match status" value="1"/>
</dbReference>
<dbReference type="GO" id="GO:0030295">
    <property type="term" value="F:protein kinase activator activity"/>
    <property type="evidence" value="ECO:0007669"/>
    <property type="project" value="TreeGrafter"/>
</dbReference>
<dbReference type="PANTHER" id="PTHR42878:SF7">
    <property type="entry name" value="SENSOR HISTIDINE KINASE GLRK"/>
    <property type="match status" value="1"/>
</dbReference>
<dbReference type="InterPro" id="IPR050351">
    <property type="entry name" value="BphY/WalK/GraS-like"/>
</dbReference>
<dbReference type="CDD" id="cd00082">
    <property type="entry name" value="HisKA"/>
    <property type="match status" value="1"/>
</dbReference>
<proteinExistence type="predicted"/>
<comment type="catalytic activity">
    <reaction evidence="1">
        <text>ATP + protein L-histidine = ADP + protein N-phospho-L-histidine.</text>
        <dbReference type="EC" id="2.7.13.3"/>
    </reaction>
</comment>
<dbReference type="PANTHER" id="PTHR42878">
    <property type="entry name" value="TWO-COMPONENT HISTIDINE KINASE"/>
    <property type="match status" value="1"/>
</dbReference>
<dbReference type="SUPFAM" id="SSF55785">
    <property type="entry name" value="PYP-like sensor domain (PAS domain)"/>
    <property type="match status" value="1"/>
</dbReference>
<dbReference type="GO" id="GO:0005524">
    <property type="term" value="F:ATP binding"/>
    <property type="evidence" value="ECO:0007669"/>
    <property type="project" value="UniProtKB-KW"/>
</dbReference>
<dbReference type="Gene3D" id="3.30.450.20">
    <property type="entry name" value="PAS domain"/>
    <property type="match status" value="1"/>
</dbReference>
<keyword evidence="11 12" id="KW-0472">Membrane</keyword>
<dbReference type="Gene3D" id="3.30.565.10">
    <property type="entry name" value="Histidine kinase-like ATPase, C-terminal domain"/>
    <property type="match status" value="1"/>
</dbReference>
<dbReference type="SMART" id="SM00388">
    <property type="entry name" value="HisKA"/>
    <property type="match status" value="1"/>
</dbReference>
<evidence type="ECO:0000313" key="15">
    <source>
        <dbReference type="Proteomes" id="UP000595064"/>
    </source>
</evidence>
<evidence type="ECO:0000313" key="14">
    <source>
        <dbReference type="EMBL" id="QPS78752.1"/>
    </source>
</evidence>
<dbReference type="Pfam" id="PF00512">
    <property type="entry name" value="HisKA"/>
    <property type="match status" value="1"/>
</dbReference>
<dbReference type="Pfam" id="PF13188">
    <property type="entry name" value="PAS_8"/>
    <property type="match status" value="1"/>
</dbReference>
<protein>
    <recommendedName>
        <fullName evidence="3">histidine kinase</fullName>
        <ecNumber evidence="3">2.7.13.3</ecNumber>
    </recommendedName>
</protein>
<comment type="subcellular location">
    <subcellularLocation>
        <location evidence="2">Membrane</location>
        <topology evidence="2">Multi-pass membrane protein</topology>
    </subcellularLocation>
</comment>
<evidence type="ECO:0000256" key="3">
    <source>
        <dbReference type="ARBA" id="ARBA00012438"/>
    </source>
</evidence>
<keyword evidence="5 12" id="KW-0812">Transmembrane</keyword>
<keyword evidence="4" id="KW-0808">Transferase</keyword>
<keyword evidence="7" id="KW-0418">Kinase</keyword>
<dbReference type="SMART" id="SM00387">
    <property type="entry name" value="HATPase_c"/>
    <property type="match status" value="1"/>
</dbReference>
<evidence type="ECO:0000256" key="7">
    <source>
        <dbReference type="ARBA" id="ARBA00022777"/>
    </source>
</evidence>
<dbReference type="GO" id="GO:0000155">
    <property type="term" value="F:phosphorelay sensor kinase activity"/>
    <property type="evidence" value="ECO:0007669"/>
    <property type="project" value="InterPro"/>
</dbReference>
<dbReference type="GO" id="GO:0000156">
    <property type="term" value="F:phosphorelay response regulator activity"/>
    <property type="evidence" value="ECO:0007669"/>
    <property type="project" value="TreeGrafter"/>
</dbReference>
<evidence type="ECO:0000259" key="13">
    <source>
        <dbReference type="PROSITE" id="PS50109"/>
    </source>
</evidence>
<keyword evidence="6" id="KW-0547">Nucleotide-binding</keyword>
<organism evidence="14 15">
    <name type="scientific">Delftia lacustris</name>
    <dbReference type="NCBI Taxonomy" id="558537"/>
    <lineage>
        <taxon>Bacteria</taxon>
        <taxon>Pseudomonadati</taxon>
        <taxon>Pseudomonadota</taxon>
        <taxon>Betaproteobacteria</taxon>
        <taxon>Burkholderiales</taxon>
        <taxon>Comamonadaceae</taxon>
        <taxon>Delftia</taxon>
    </lineage>
</organism>
<keyword evidence="9 12" id="KW-1133">Transmembrane helix</keyword>
<evidence type="ECO:0000256" key="10">
    <source>
        <dbReference type="ARBA" id="ARBA00023012"/>
    </source>
</evidence>